<evidence type="ECO:0000313" key="6">
    <source>
        <dbReference type="EMBL" id="RZN56326.1"/>
    </source>
</evidence>
<accession>A0A523BGD6</accession>
<dbReference type="EMBL" id="RXIH01000025">
    <property type="protein sequence ID" value="RZN56326.1"/>
    <property type="molecule type" value="Genomic_DNA"/>
</dbReference>
<dbReference type="SMART" id="SM00530">
    <property type="entry name" value="HTH_XRE"/>
    <property type="match status" value="1"/>
</dbReference>
<evidence type="ECO:0000313" key="7">
    <source>
        <dbReference type="EMBL" id="TDA39985.1"/>
    </source>
</evidence>
<feature type="domain" description="HTH cro/C1-type" evidence="5">
    <location>
        <begin position="129"/>
        <end position="187"/>
    </location>
</feature>
<reference evidence="6 8" key="2">
    <citation type="journal article" date="2019" name="Nat. Microbiol.">
        <title>Wide diversity of methane and short-chain alkane metabolisms in uncultured archaea.</title>
        <authorList>
            <person name="Borrel G."/>
            <person name="Adam P.S."/>
            <person name="McKay L.J."/>
            <person name="Chen L.X."/>
            <person name="Sierra-Garcia I.N."/>
            <person name="Sieber C.M."/>
            <person name="Letourneur Q."/>
            <person name="Ghozlane A."/>
            <person name="Andersen G.L."/>
            <person name="Li W.J."/>
            <person name="Hallam S.J."/>
            <person name="Muyzer G."/>
            <person name="de Oliveira V.M."/>
            <person name="Inskeep W.P."/>
            <person name="Banfield J.F."/>
            <person name="Gribaldo S."/>
        </authorList>
    </citation>
    <scope>NUCLEOTIDE SEQUENCE [LARGE SCALE GENOMIC DNA]</scope>
    <source>
        <strain evidence="6">Verst-YHS</strain>
    </source>
</reference>
<dbReference type="CDD" id="cd00093">
    <property type="entry name" value="HTH_XRE"/>
    <property type="match status" value="1"/>
</dbReference>
<dbReference type="PROSITE" id="PS50943">
    <property type="entry name" value="HTH_CROC1"/>
    <property type="match status" value="1"/>
</dbReference>
<evidence type="ECO:0000313" key="8">
    <source>
        <dbReference type="Proteomes" id="UP000316080"/>
    </source>
</evidence>
<dbReference type="GO" id="GO:0003677">
    <property type="term" value="F:DNA binding"/>
    <property type="evidence" value="ECO:0007669"/>
    <property type="project" value="UniProtKB-KW"/>
</dbReference>
<dbReference type="Pfam" id="PF01381">
    <property type="entry name" value="HTH_3"/>
    <property type="match status" value="1"/>
</dbReference>
<sequence>MHERITSEVVDILNRAGFRVYKVNSNYCLDVIASRGYRKLMLRIAINIDNEKKETTEDLKMFAYTFSATPIIVGLKYQGGMIEDETLHERFDVNAINLNTFRNILLYERFPMAYAKRGGLYFKVDGQKLRKLRIERKMSLGNLASKLGVSRKAVYEYENYNMGATLKTILRMMEIFNEDLTMKIDIFKWNYYKEVKEIPDRSPTGRIAKRLHNKLKKIGCKAIGFKYAPIEVHAKDLEISFLTDEGLDKDYLRIKIEDVINIGKILNITPVLVTESLSGKNFDIYTIPIATIDKIKSLEDLKQFIS</sequence>
<evidence type="ECO:0000256" key="3">
    <source>
        <dbReference type="ARBA" id="ARBA00023163"/>
    </source>
</evidence>
<dbReference type="Proteomes" id="UP000316080">
    <property type="component" value="Unassembled WGS sequence"/>
</dbReference>
<keyword evidence="2 4" id="KW-0238">DNA-binding</keyword>
<evidence type="ECO:0000256" key="4">
    <source>
        <dbReference type="HAMAP-Rule" id="MF_00584"/>
    </source>
</evidence>
<dbReference type="HAMAP" id="MF_00584">
    <property type="entry name" value="HTH_type_cro_C1"/>
    <property type="match status" value="1"/>
</dbReference>
<dbReference type="InterPro" id="IPR010982">
    <property type="entry name" value="Lambda_DNA-bd_dom_sf"/>
</dbReference>
<evidence type="ECO:0000313" key="9">
    <source>
        <dbReference type="Proteomes" id="UP000317265"/>
    </source>
</evidence>
<dbReference type="InterPro" id="IPR020886">
    <property type="entry name" value="MTH_967-like"/>
</dbReference>
<organism evidence="7 9">
    <name type="scientific">Thermoproteota archaeon</name>
    <dbReference type="NCBI Taxonomy" id="2056631"/>
    <lineage>
        <taxon>Archaea</taxon>
        <taxon>Thermoproteota</taxon>
    </lineage>
</organism>
<dbReference type="AlphaFoldDB" id="A0A523BGD6"/>
<keyword evidence="3 4" id="KW-0804">Transcription</keyword>
<reference evidence="7 9" key="1">
    <citation type="journal article" date="2019" name="Nat. Microbiol.">
        <title>Expanding anaerobic alkane metabolism in the domain of Archaea.</title>
        <authorList>
            <person name="Wang Y."/>
            <person name="Wegener G."/>
            <person name="Hou J."/>
            <person name="Wang F."/>
            <person name="Xiao X."/>
        </authorList>
    </citation>
    <scope>NUCLEOTIDE SEQUENCE [LARGE SCALE GENOMIC DNA]</scope>
    <source>
        <strain evidence="7">WYZ-LMO11</strain>
    </source>
</reference>
<evidence type="ECO:0000256" key="1">
    <source>
        <dbReference type="ARBA" id="ARBA00023015"/>
    </source>
</evidence>
<dbReference type="SUPFAM" id="SSF47413">
    <property type="entry name" value="lambda repressor-like DNA-binding domains"/>
    <property type="match status" value="1"/>
</dbReference>
<proteinExistence type="inferred from homology"/>
<keyword evidence="1 4" id="KW-0805">Transcription regulation</keyword>
<dbReference type="EMBL" id="QNVI01000016">
    <property type="protein sequence ID" value="TDA39985.1"/>
    <property type="molecule type" value="Genomic_DNA"/>
</dbReference>
<dbReference type="Gene3D" id="1.10.260.40">
    <property type="entry name" value="lambda repressor-like DNA-binding domains"/>
    <property type="match status" value="1"/>
</dbReference>
<name>A0A523BGD6_9CREN</name>
<evidence type="ECO:0000259" key="5">
    <source>
        <dbReference type="PROSITE" id="PS50943"/>
    </source>
</evidence>
<dbReference type="Proteomes" id="UP000317265">
    <property type="component" value="Unassembled WGS sequence"/>
</dbReference>
<dbReference type="InterPro" id="IPR059051">
    <property type="entry name" value="MTH_967_PDDEXK"/>
</dbReference>
<comment type="caution">
    <text evidence="7">The sequence shown here is derived from an EMBL/GenBank/DDBJ whole genome shotgun (WGS) entry which is preliminary data.</text>
</comment>
<dbReference type="InterPro" id="IPR001387">
    <property type="entry name" value="Cro/C1-type_HTH"/>
</dbReference>
<dbReference type="GO" id="GO:0003700">
    <property type="term" value="F:DNA-binding transcription factor activity"/>
    <property type="evidence" value="ECO:0007669"/>
    <property type="project" value="UniProtKB-UniRule"/>
</dbReference>
<dbReference type="Pfam" id="PF26553">
    <property type="entry name" value="PDDEXK_19"/>
    <property type="match status" value="1"/>
</dbReference>
<evidence type="ECO:0000256" key="2">
    <source>
        <dbReference type="ARBA" id="ARBA00023125"/>
    </source>
</evidence>
<gene>
    <name evidence="7" type="ORF">DSO09_01260</name>
    <name evidence="6" type="ORF">EF809_02840</name>
</gene>
<protein>
    <recommendedName>
        <fullName evidence="4">Putative HTH-type transcriptional regulatory protein DSO09_01260</fullName>
    </recommendedName>
</protein>